<dbReference type="InParanoid" id="A0C7D8"/>
<evidence type="ECO:0000313" key="24">
    <source>
        <dbReference type="EMBL" id="CAK66705.1"/>
    </source>
</evidence>
<comment type="similarity">
    <text evidence="5 21">Belongs to the peptidase M14 family.</text>
</comment>
<evidence type="ECO:0000256" key="14">
    <source>
        <dbReference type="ARBA" id="ARBA00024141"/>
    </source>
</evidence>
<evidence type="ECO:0000256" key="3">
    <source>
        <dbReference type="ARBA" id="ARBA00004186"/>
    </source>
</evidence>
<keyword evidence="9" id="KW-0378">Hydrolase</keyword>
<evidence type="ECO:0000256" key="11">
    <source>
        <dbReference type="ARBA" id="ARBA00023049"/>
    </source>
</evidence>
<dbReference type="Pfam" id="PF00246">
    <property type="entry name" value="Peptidase_M14"/>
    <property type="match status" value="1"/>
</dbReference>
<evidence type="ECO:0000256" key="9">
    <source>
        <dbReference type="ARBA" id="ARBA00022801"/>
    </source>
</evidence>
<evidence type="ECO:0000256" key="21">
    <source>
        <dbReference type="PROSITE-ProRule" id="PRU01379"/>
    </source>
</evidence>
<evidence type="ECO:0000256" key="15">
    <source>
        <dbReference type="ARBA" id="ARBA00024524"/>
    </source>
</evidence>
<feature type="domain" description="Peptidase M14" evidence="23">
    <location>
        <begin position="140"/>
        <end position="449"/>
    </location>
</feature>
<dbReference type="GO" id="GO:0005737">
    <property type="term" value="C:cytoplasm"/>
    <property type="evidence" value="ECO:0000318"/>
    <property type="project" value="GO_Central"/>
</dbReference>
<dbReference type="eggNOG" id="KOG3641">
    <property type="taxonomic scope" value="Eukaryota"/>
</dbReference>
<dbReference type="GO" id="GO:0005634">
    <property type="term" value="C:nucleus"/>
    <property type="evidence" value="ECO:0007669"/>
    <property type="project" value="UniProtKB-SubCell"/>
</dbReference>
<dbReference type="Gene3D" id="2.60.40.3120">
    <property type="match status" value="1"/>
</dbReference>
<keyword evidence="7" id="KW-0645">Protease</keyword>
<comment type="catalytic activity">
    <reaction evidence="15">
        <text>C-terminal L-alpha-aminoacyl-L-glutamyl-L-glutamyl-[tubulin] + H2O = C-terminal L-alpha-aminoacyl-L-glutamyl-[tubulin] + L-glutamate</text>
        <dbReference type="Rhea" id="RHEA:63792"/>
        <dbReference type="Rhea" id="RHEA-COMP:16435"/>
        <dbReference type="Rhea" id="RHEA-COMP:16436"/>
        <dbReference type="ChEBI" id="CHEBI:15377"/>
        <dbReference type="ChEBI" id="CHEBI:29985"/>
        <dbReference type="ChEBI" id="CHEBI:149555"/>
        <dbReference type="ChEBI" id="CHEBI:149556"/>
        <dbReference type="EC" id="3.4.17.24"/>
    </reaction>
    <physiologicalReaction direction="left-to-right" evidence="15">
        <dbReference type="Rhea" id="RHEA:63793"/>
    </physiologicalReaction>
</comment>
<organism evidence="24 25">
    <name type="scientific">Paramecium tetraurelia</name>
    <dbReference type="NCBI Taxonomy" id="5888"/>
    <lineage>
        <taxon>Eukaryota</taxon>
        <taxon>Sar</taxon>
        <taxon>Alveolata</taxon>
        <taxon>Ciliophora</taxon>
        <taxon>Intramacronucleata</taxon>
        <taxon>Oligohymenophorea</taxon>
        <taxon>Peniculida</taxon>
        <taxon>Parameciidae</taxon>
        <taxon>Paramecium</taxon>
    </lineage>
</organism>
<keyword evidence="8" id="KW-0479">Metal-binding</keyword>
<evidence type="ECO:0000313" key="25">
    <source>
        <dbReference type="Proteomes" id="UP000000600"/>
    </source>
</evidence>
<evidence type="ECO:0000256" key="1">
    <source>
        <dbReference type="ARBA" id="ARBA00001947"/>
    </source>
</evidence>
<dbReference type="GO" id="GO:0005819">
    <property type="term" value="C:spindle"/>
    <property type="evidence" value="ECO:0007669"/>
    <property type="project" value="UniProtKB-SubCell"/>
</dbReference>
<dbReference type="GeneID" id="5019887"/>
<sequence>MDYDVDYYPSQIVETIGDVTFSSQFDAGNLKSVRKESYNKYILTICNDTGINGKSATYRTWFYFSVEGMDNASLVTFVISNMQNQIGLFKDGMQPVFKTNNEWQRVRYPCQYRLLPDGLFEVTFQHLFQSNQKVYFAFTYPWSNQDSEVSIGNMQQFINQMMQQGRQQIKDLYIKLNVLGYSKERRPIHLLTITSNNNSTNKVEDPINNVFPEASESRPIVFKKKYIFISARVHPGELPGSHVLNGIIKFLLNPNDKAAEVARNEFVWVIVPIINPDGVYRGHYRTDSLCQNLNRYYLNPSLNDHPTIFAIKEYILRLHNTDRFYAYIDLHAHAGHKGIFIFGNQLPNLHMHTQNCLIPKLLTLYSEIFDYDGCNFTEKNMYSADKGDGLSKEGSGRVALYKETNIIYSYTVECNYNSGKITNLLPKSSYLSDQEDIYYTYGNEQIDDQIVLGIPQQTTTNKTYFYTINDYEQVGQGIIMALLDVNLLNPCSRIPDSQFKTLANLKSFLAYNIMKVMHFRFEPYLRKVLKNINNKENIPRTLKSFYDYIKSNQIRDNLEQNEQQQTKQQFPRKPVQQELKLQKQTLQLQSQKLEKLPEIQKKSIEQRQVSQENTKNRNTSEGKTQPLQQQFQKQYKSFRITKNCAKATQQ</sequence>
<comment type="catalytic activity">
    <reaction evidence="16">
        <text>C-terminal L-alpha-aminoacyl-L-glutamyl-[tubulin] + H2O = C-terminal L-alpha-aminoacyl-[tubulin] + L-glutamate</text>
        <dbReference type="Rhea" id="RHEA:63796"/>
        <dbReference type="Rhea" id="RHEA-COMP:16436"/>
        <dbReference type="Rhea" id="RHEA-COMP:16437"/>
        <dbReference type="ChEBI" id="CHEBI:15377"/>
        <dbReference type="ChEBI" id="CHEBI:29985"/>
        <dbReference type="ChEBI" id="CHEBI:90782"/>
        <dbReference type="ChEBI" id="CHEBI:149556"/>
        <dbReference type="EC" id="3.4.17.24"/>
    </reaction>
    <physiologicalReaction direction="left-to-right" evidence="16">
        <dbReference type="Rhea" id="RHEA:63797"/>
    </physiologicalReaction>
</comment>
<dbReference type="EC" id="3.4.17.24" evidence="17"/>
<dbReference type="GO" id="GO:0015630">
    <property type="term" value="C:microtubule cytoskeleton"/>
    <property type="evidence" value="ECO:0000318"/>
    <property type="project" value="GO_Central"/>
</dbReference>
<dbReference type="PANTHER" id="PTHR12756">
    <property type="entry name" value="CYTOSOLIC CARBOXYPEPTIDASE"/>
    <property type="match status" value="1"/>
</dbReference>
<dbReference type="PROSITE" id="PS52035">
    <property type="entry name" value="PEPTIDASE_M14"/>
    <property type="match status" value="1"/>
</dbReference>
<keyword evidence="25" id="KW-1185">Reference proteome</keyword>
<dbReference type="GO" id="GO:0006508">
    <property type="term" value="P:proteolysis"/>
    <property type="evidence" value="ECO:0007669"/>
    <property type="project" value="UniProtKB-KW"/>
</dbReference>
<accession>A0C7D8</accession>
<keyword evidence="11" id="KW-0482">Metalloprotease</keyword>
<dbReference type="EMBL" id="CT868047">
    <property type="protein sequence ID" value="CAK66705.1"/>
    <property type="molecule type" value="Genomic_DNA"/>
</dbReference>
<gene>
    <name evidence="24" type="ORF">GSPATT00035835001</name>
</gene>
<dbReference type="InterPro" id="IPR040626">
    <property type="entry name" value="Pepdidase_M14_N"/>
</dbReference>
<evidence type="ECO:0000259" key="23">
    <source>
        <dbReference type="PROSITE" id="PS52035"/>
    </source>
</evidence>
<dbReference type="KEGG" id="ptm:GSPATT00035835001"/>
<dbReference type="InterPro" id="IPR034286">
    <property type="entry name" value="M14_AGBL5-like"/>
</dbReference>
<keyword evidence="10" id="KW-0862">Zinc</keyword>
<comment type="cofactor">
    <cofactor evidence="1">
        <name>Zn(2+)</name>
        <dbReference type="ChEBI" id="CHEBI:29105"/>
    </cofactor>
</comment>
<dbReference type="HOGENOM" id="CLU_007523_3_3_1"/>
<evidence type="ECO:0000256" key="18">
    <source>
        <dbReference type="ARBA" id="ARBA00032753"/>
    </source>
</evidence>
<evidence type="ECO:0000256" key="5">
    <source>
        <dbReference type="ARBA" id="ARBA00005988"/>
    </source>
</evidence>
<proteinExistence type="inferred from homology"/>
<dbReference type="InterPro" id="IPR050821">
    <property type="entry name" value="Cytosolic_carboxypeptidase"/>
</dbReference>
<evidence type="ECO:0000256" key="19">
    <source>
        <dbReference type="ARBA" id="ARBA00032928"/>
    </source>
</evidence>
<evidence type="ECO:0000256" key="4">
    <source>
        <dbReference type="ARBA" id="ARBA00004214"/>
    </source>
</evidence>
<dbReference type="SUPFAM" id="SSF53187">
    <property type="entry name" value="Zn-dependent exopeptidases"/>
    <property type="match status" value="1"/>
</dbReference>
<evidence type="ECO:0000256" key="13">
    <source>
        <dbReference type="ARBA" id="ARBA00023242"/>
    </source>
</evidence>
<dbReference type="InterPro" id="IPR000834">
    <property type="entry name" value="Peptidase_M14"/>
</dbReference>
<dbReference type="OMA" id="TIECNYN"/>
<evidence type="ECO:0000256" key="2">
    <source>
        <dbReference type="ARBA" id="ARBA00004123"/>
    </source>
</evidence>
<reference evidence="24 25" key="1">
    <citation type="journal article" date="2006" name="Nature">
        <title>Global trends of whole-genome duplications revealed by the ciliate Paramecium tetraurelia.</title>
        <authorList>
            <consortium name="Genoscope"/>
            <person name="Aury J.-M."/>
            <person name="Jaillon O."/>
            <person name="Duret L."/>
            <person name="Noel B."/>
            <person name="Jubin C."/>
            <person name="Porcel B.M."/>
            <person name="Segurens B."/>
            <person name="Daubin V."/>
            <person name="Anthouard V."/>
            <person name="Aiach N."/>
            <person name="Arnaiz O."/>
            <person name="Billaut A."/>
            <person name="Beisson J."/>
            <person name="Blanc I."/>
            <person name="Bouhouche K."/>
            <person name="Camara F."/>
            <person name="Duharcourt S."/>
            <person name="Guigo R."/>
            <person name="Gogendeau D."/>
            <person name="Katinka M."/>
            <person name="Keller A.-M."/>
            <person name="Kissmehl R."/>
            <person name="Klotz C."/>
            <person name="Koll F."/>
            <person name="Le Moue A."/>
            <person name="Lepere C."/>
            <person name="Malinsky S."/>
            <person name="Nowacki M."/>
            <person name="Nowak J.K."/>
            <person name="Plattner H."/>
            <person name="Poulain J."/>
            <person name="Ruiz F."/>
            <person name="Serrano V."/>
            <person name="Zagulski M."/>
            <person name="Dessen P."/>
            <person name="Betermier M."/>
            <person name="Weissenbach J."/>
            <person name="Scarpelli C."/>
            <person name="Schachter V."/>
            <person name="Sperling L."/>
            <person name="Meyer E."/>
            <person name="Cohen J."/>
            <person name="Wincker P."/>
        </authorList>
    </citation>
    <scope>NUCLEOTIDE SEQUENCE [LARGE SCALE GENOMIC DNA]</scope>
    <source>
        <strain evidence="24 25">Stock d4-2</strain>
    </source>
</reference>
<evidence type="ECO:0000256" key="17">
    <source>
        <dbReference type="ARBA" id="ARBA00026108"/>
    </source>
</evidence>
<keyword evidence="12" id="KW-0206">Cytoskeleton</keyword>
<dbReference type="OrthoDB" id="10253041at2759"/>
<evidence type="ECO:0000256" key="22">
    <source>
        <dbReference type="SAM" id="MobiDB-lite"/>
    </source>
</evidence>
<protein>
    <recommendedName>
        <fullName evidence="14">Cytosolic carboxypeptidase-like protein 5</fullName>
        <ecNumber evidence="17">3.4.17.24</ecNumber>
    </recommendedName>
    <alternativeName>
        <fullName evidence="19">ATP/GTP-binding protein-like 5</fullName>
    </alternativeName>
    <alternativeName>
        <fullName evidence="18">Protein deglutamylase CCP5</fullName>
    </alternativeName>
</protein>
<keyword evidence="13" id="KW-0539">Nucleus</keyword>
<evidence type="ECO:0000256" key="6">
    <source>
        <dbReference type="ARBA" id="ARBA00022490"/>
    </source>
</evidence>
<dbReference type="CDD" id="cd06236">
    <property type="entry name" value="M14_AGBL5_like"/>
    <property type="match status" value="1"/>
</dbReference>
<dbReference type="Gene3D" id="3.40.630.10">
    <property type="entry name" value="Zn peptidases"/>
    <property type="match status" value="1"/>
</dbReference>
<dbReference type="RefSeq" id="XP_001434102.1">
    <property type="nucleotide sequence ID" value="XM_001434065.2"/>
</dbReference>
<evidence type="ECO:0000256" key="16">
    <source>
        <dbReference type="ARBA" id="ARBA00024627"/>
    </source>
</evidence>
<feature type="active site" description="Proton donor/acceptor" evidence="21">
    <location>
        <position position="413"/>
    </location>
</feature>
<dbReference type="GO" id="GO:0004181">
    <property type="term" value="F:metallocarboxypeptidase activity"/>
    <property type="evidence" value="ECO:0000318"/>
    <property type="project" value="GO_Central"/>
</dbReference>
<evidence type="ECO:0000256" key="10">
    <source>
        <dbReference type="ARBA" id="ARBA00022833"/>
    </source>
</evidence>
<evidence type="ECO:0000256" key="20">
    <source>
        <dbReference type="ARBA" id="ARBA00047714"/>
    </source>
</evidence>
<dbReference type="AlphaFoldDB" id="A0C7D8"/>
<dbReference type="Proteomes" id="UP000000600">
    <property type="component" value="Unassembled WGS sequence"/>
</dbReference>
<evidence type="ECO:0000256" key="12">
    <source>
        <dbReference type="ARBA" id="ARBA00023212"/>
    </source>
</evidence>
<feature type="region of interest" description="Disordered" evidence="22">
    <location>
        <begin position="603"/>
        <end position="632"/>
    </location>
</feature>
<comment type="subcellular location">
    <subcellularLocation>
        <location evidence="3">Cytoplasm</location>
        <location evidence="3">Cytoskeleton</location>
        <location evidence="3">Spindle</location>
    </subcellularLocation>
    <subcellularLocation>
        <location evidence="4">Midbody</location>
    </subcellularLocation>
    <subcellularLocation>
        <location evidence="2">Nucleus</location>
    </subcellularLocation>
</comment>
<dbReference type="GO" id="GO:0015631">
    <property type="term" value="F:tubulin binding"/>
    <property type="evidence" value="ECO:0000318"/>
    <property type="project" value="GO_Central"/>
</dbReference>
<keyword evidence="6" id="KW-0963">Cytoplasm</keyword>
<name>A0C7D8_PARTE</name>
<evidence type="ECO:0000256" key="8">
    <source>
        <dbReference type="ARBA" id="ARBA00022723"/>
    </source>
</evidence>
<dbReference type="Pfam" id="PF18027">
    <property type="entry name" value="Pepdidase_M14_N"/>
    <property type="match status" value="1"/>
</dbReference>
<dbReference type="GO" id="GO:0008270">
    <property type="term" value="F:zinc ion binding"/>
    <property type="evidence" value="ECO:0007669"/>
    <property type="project" value="InterPro"/>
</dbReference>
<dbReference type="GO" id="GO:0030496">
    <property type="term" value="C:midbody"/>
    <property type="evidence" value="ECO:0007669"/>
    <property type="project" value="UniProtKB-SubCell"/>
</dbReference>
<dbReference type="STRING" id="5888.A0C7D8"/>
<evidence type="ECO:0000256" key="7">
    <source>
        <dbReference type="ARBA" id="ARBA00022670"/>
    </source>
</evidence>
<dbReference type="PANTHER" id="PTHR12756:SF12">
    <property type="entry name" value="CYTOSOLIC CARBOXYPEPTIDASE-LIKE PROTEIN 5"/>
    <property type="match status" value="1"/>
</dbReference>
<comment type="catalytic activity">
    <reaction evidence="20">
        <text>gamma-L-glutamyl-L-glutamyl-[protein] + H2O = L-glutamyl-[protein] + L-glutamate</text>
        <dbReference type="Rhea" id="RHEA:60152"/>
        <dbReference type="Rhea" id="RHEA-COMP:10208"/>
        <dbReference type="Rhea" id="RHEA-COMP:15517"/>
        <dbReference type="ChEBI" id="CHEBI:15377"/>
        <dbReference type="ChEBI" id="CHEBI:29973"/>
        <dbReference type="ChEBI" id="CHEBI:29985"/>
        <dbReference type="ChEBI" id="CHEBI:143622"/>
    </reaction>
    <physiologicalReaction direction="left-to-right" evidence="20">
        <dbReference type="Rhea" id="RHEA:60153"/>
    </physiologicalReaction>
</comment>